<feature type="DNA-binding region" description="H-T-H motif" evidence="2">
    <location>
        <begin position="93"/>
        <end position="112"/>
    </location>
</feature>
<comment type="caution">
    <text evidence="5">The sequence shown here is derived from an EMBL/GenBank/DDBJ whole genome shotgun (WGS) entry which is preliminary data.</text>
</comment>
<evidence type="ECO:0000256" key="1">
    <source>
        <dbReference type="ARBA" id="ARBA00023125"/>
    </source>
</evidence>
<dbReference type="PROSITE" id="PS50977">
    <property type="entry name" value="HTH_TETR_2"/>
    <property type="match status" value="1"/>
</dbReference>
<gene>
    <name evidence="5" type="ORF">SMD27_13665</name>
</gene>
<keyword evidence="1 2" id="KW-0238">DNA-binding</keyword>
<evidence type="ECO:0000256" key="2">
    <source>
        <dbReference type="PROSITE-ProRule" id="PRU00335"/>
    </source>
</evidence>
<reference evidence="5 6" key="1">
    <citation type="journal article" date="2016" name="Antonie Van Leeuwenhoek">
        <title>Dongia soli sp. nov., isolated from soil from Dokdo, Korea.</title>
        <authorList>
            <person name="Kim D.U."/>
            <person name="Lee H."/>
            <person name="Kim H."/>
            <person name="Kim S.G."/>
            <person name="Ka J.O."/>
        </authorList>
    </citation>
    <scope>NUCLEOTIDE SEQUENCE [LARGE SCALE GENOMIC DNA]</scope>
    <source>
        <strain evidence="5 6">D78</strain>
    </source>
</reference>
<feature type="compositionally biased region" description="Polar residues" evidence="3">
    <location>
        <begin position="22"/>
        <end position="38"/>
    </location>
</feature>
<evidence type="ECO:0000313" key="5">
    <source>
        <dbReference type="EMBL" id="MDY0883894.1"/>
    </source>
</evidence>
<accession>A0ABU5ECX6</accession>
<dbReference type="InterPro" id="IPR009057">
    <property type="entry name" value="Homeodomain-like_sf"/>
</dbReference>
<dbReference type="Gene3D" id="1.10.357.10">
    <property type="entry name" value="Tetracycline Repressor, domain 2"/>
    <property type="match status" value="1"/>
</dbReference>
<feature type="region of interest" description="Disordered" evidence="3">
    <location>
        <begin position="1"/>
        <end position="71"/>
    </location>
</feature>
<feature type="compositionally biased region" description="Basic and acidic residues" evidence="3">
    <location>
        <begin position="46"/>
        <end position="56"/>
    </location>
</feature>
<organism evidence="5 6">
    <name type="scientific">Dongia soli</name>
    <dbReference type="NCBI Taxonomy" id="600628"/>
    <lineage>
        <taxon>Bacteria</taxon>
        <taxon>Pseudomonadati</taxon>
        <taxon>Pseudomonadota</taxon>
        <taxon>Alphaproteobacteria</taxon>
        <taxon>Rhodospirillales</taxon>
        <taxon>Dongiaceae</taxon>
        <taxon>Dongia</taxon>
    </lineage>
</organism>
<proteinExistence type="predicted"/>
<dbReference type="Proteomes" id="UP001279642">
    <property type="component" value="Unassembled WGS sequence"/>
</dbReference>
<dbReference type="SUPFAM" id="SSF46689">
    <property type="entry name" value="Homeodomain-like"/>
    <property type="match status" value="1"/>
</dbReference>
<protein>
    <submittedName>
        <fullName evidence="5">TetR/AcrR family transcriptional regulator</fullName>
    </submittedName>
</protein>
<keyword evidence="6" id="KW-1185">Reference proteome</keyword>
<dbReference type="EMBL" id="JAXCLW010000003">
    <property type="protein sequence ID" value="MDY0883894.1"/>
    <property type="molecule type" value="Genomic_DNA"/>
</dbReference>
<dbReference type="RefSeq" id="WP_320508959.1">
    <property type="nucleotide sequence ID" value="NZ_JAXCLW010000003.1"/>
</dbReference>
<evidence type="ECO:0000259" key="4">
    <source>
        <dbReference type="PROSITE" id="PS50977"/>
    </source>
</evidence>
<sequence>MAQRPKIRTGSKTTPGPKAQTGAKTRTGSKTRAGSKTQTGSAGRGRSADRRTDRGETSGTANGTGSQQTGDIRGRLHQALLTQLATIGWQDLSYAEIVDSAGLSLASAYRVYRSKTAILTGFMREIDQQLLGTLEADALDGTTRDKLFDLIMRRLDLQQANKAALDGLFRDLSRSPADALCVADRLGRSMGLMLEMAGISTSGLRGFLRTQSLVGLYMHVLRTWLKDDSEDAAKTMALLDKRLDQTERLLGLLKRRDRDK</sequence>
<feature type="domain" description="HTH tetR-type" evidence="4">
    <location>
        <begin position="70"/>
        <end position="130"/>
    </location>
</feature>
<evidence type="ECO:0000313" key="6">
    <source>
        <dbReference type="Proteomes" id="UP001279642"/>
    </source>
</evidence>
<name>A0ABU5ECX6_9PROT</name>
<dbReference type="InterPro" id="IPR001647">
    <property type="entry name" value="HTH_TetR"/>
</dbReference>
<feature type="compositionally biased region" description="Polar residues" evidence="3">
    <location>
        <begin position="57"/>
        <end position="70"/>
    </location>
</feature>
<evidence type="ECO:0000256" key="3">
    <source>
        <dbReference type="SAM" id="MobiDB-lite"/>
    </source>
</evidence>